<protein>
    <submittedName>
        <fullName evidence="12">Kef-type K+ transport system, membrane component</fullName>
    </submittedName>
</protein>
<feature type="transmembrane region" description="Helical" evidence="10">
    <location>
        <begin position="365"/>
        <end position="387"/>
    </location>
</feature>
<feature type="transmembrane region" description="Helical" evidence="10">
    <location>
        <begin position="301"/>
        <end position="322"/>
    </location>
</feature>
<feature type="transmembrane region" description="Helical" evidence="10">
    <location>
        <begin position="65"/>
        <end position="85"/>
    </location>
</feature>
<evidence type="ECO:0000313" key="13">
    <source>
        <dbReference type="Proteomes" id="UP000010469"/>
    </source>
</evidence>
<evidence type="ECO:0000256" key="2">
    <source>
        <dbReference type="ARBA" id="ARBA00022448"/>
    </source>
</evidence>
<gene>
    <name evidence="12" type="ordered locus">Calag_0696</name>
</gene>
<feature type="transmembrane region" description="Helical" evidence="10">
    <location>
        <begin position="195"/>
        <end position="213"/>
    </location>
</feature>
<feature type="transmembrane region" description="Helical" evidence="10">
    <location>
        <begin position="6"/>
        <end position="27"/>
    </location>
</feature>
<keyword evidence="4 10" id="KW-0812">Transmembrane</keyword>
<evidence type="ECO:0000256" key="1">
    <source>
        <dbReference type="ARBA" id="ARBA00004141"/>
    </source>
</evidence>
<name>L0A992_CALLD</name>
<evidence type="ECO:0000256" key="7">
    <source>
        <dbReference type="ARBA" id="ARBA00023065"/>
    </source>
</evidence>
<feature type="transmembrane region" description="Helical" evidence="10">
    <location>
        <begin position="124"/>
        <end position="146"/>
    </location>
</feature>
<dbReference type="OrthoDB" id="12029at2157"/>
<evidence type="ECO:0000313" key="12">
    <source>
        <dbReference type="EMBL" id="AFZ70441.1"/>
    </source>
</evidence>
<dbReference type="PANTHER" id="PTHR43562">
    <property type="entry name" value="NAPA-TYPE SODIUM/HYDROGEN ANTIPORTER"/>
    <property type="match status" value="1"/>
</dbReference>
<comment type="subcellular location">
    <subcellularLocation>
        <location evidence="1">Membrane</location>
        <topology evidence="1">Multi-pass membrane protein</topology>
    </subcellularLocation>
</comment>
<dbReference type="EMBL" id="CP003378">
    <property type="protein sequence ID" value="AFZ70441.1"/>
    <property type="molecule type" value="Genomic_DNA"/>
</dbReference>
<dbReference type="Pfam" id="PF00999">
    <property type="entry name" value="Na_H_Exchanger"/>
    <property type="match status" value="1"/>
</dbReference>
<evidence type="ECO:0000256" key="8">
    <source>
        <dbReference type="ARBA" id="ARBA00023136"/>
    </source>
</evidence>
<evidence type="ECO:0000256" key="5">
    <source>
        <dbReference type="ARBA" id="ARBA00022989"/>
    </source>
</evidence>
<feature type="transmembrane region" description="Helical" evidence="10">
    <location>
        <begin position="158"/>
        <end position="183"/>
    </location>
</feature>
<dbReference type="HOGENOM" id="CLU_005126_7_1_2"/>
<sequence length="391" mass="42020">MLSEVILALLEISLLVLFAALMGSVAIRFKFPKVVGDLLIGIILSPFLIGGFINKIIDVNLFSINNYLLLFSEFSVILLIYSIGLESGVSALRSSGISGIMGAIFGATIPFIFGAILIRFFVSFSAALIIGSALGATSLAVASSLIKETNLKGNGVNFILTAGSFDDVVSLIILSVAIAMSTLKTISYADILRTIFFYGIAWFIIFATSVFIIPKIFNNIIKEKYVFEGSLVIIFALTAIMTTLGFSPIIAAYIAGVAMAESNKAAKLRENTNALLALFGSIFFVTMGAQVNLIKLSYFGLIFSLFITAIAIIFKILGIYPFSYLATRSHKSSLAISIGMIPRGEIGLAVANIGLTYSIINDVEFSSIVIMSLLTTILGALIFGKIYHYIK</sequence>
<evidence type="ECO:0000256" key="3">
    <source>
        <dbReference type="ARBA" id="ARBA00022449"/>
    </source>
</evidence>
<dbReference type="InterPro" id="IPR006153">
    <property type="entry name" value="Cation/H_exchanger_TM"/>
</dbReference>
<keyword evidence="9" id="KW-0739">Sodium transport</keyword>
<dbReference type="GO" id="GO:0015297">
    <property type="term" value="F:antiporter activity"/>
    <property type="evidence" value="ECO:0007669"/>
    <property type="project" value="UniProtKB-KW"/>
</dbReference>
<dbReference type="Proteomes" id="UP000010469">
    <property type="component" value="Chromosome"/>
</dbReference>
<accession>L0A992</accession>
<evidence type="ECO:0000259" key="11">
    <source>
        <dbReference type="Pfam" id="PF00999"/>
    </source>
</evidence>
<dbReference type="KEGG" id="clg:Calag_0696"/>
<feature type="transmembrane region" description="Helical" evidence="10">
    <location>
        <begin position="225"/>
        <end position="254"/>
    </location>
</feature>
<dbReference type="RefSeq" id="WP_015232339.1">
    <property type="nucleotide sequence ID" value="NC_019791.1"/>
</dbReference>
<dbReference type="GO" id="GO:1902600">
    <property type="term" value="P:proton transmembrane transport"/>
    <property type="evidence" value="ECO:0007669"/>
    <property type="project" value="InterPro"/>
</dbReference>
<dbReference type="PANTHER" id="PTHR43562:SF3">
    <property type="entry name" value="SODIUM ION_PROTON EXCHANGER (EUROFUNG)"/>
    <property type="match status" value="1"/>
</dbReference>
<dbReference type="Gene3D" id="1.20.1530.20">
    <property type="match status" value="1"/>
</dbReference>
<keyword evidence="5 10" id="KW-1133">Transmembrane helix</keyword>
<feature type="transmembrane region" description="Helical" evidence="10">
    <location>
        <begin position="34"/>
        <end position="53"/>
    </location>
</feature>
<evidence type="ECO:0000256" key="9">
    <source>
        <dbReference type="ARBA" id="ARBA00023201"/>
    </source>
</evidence>
<dbReference type="FunCoup" id="L0A992">
    <property type="interactions" value="32"/>
</dbReference>
<dbReference type="eggNOG" id="arCOG01953">
    <property type="taxonomic scope" value="Archaea"/>
</dbReference>
<keyword evidence="8 10" id="KW-0472">Membrane</keyword>
<proteinExistence type="predicted"/>
<keyword evidence="3" id="KW-0050">Antiport</keyword>
<dbReference type="GO" id="GO:0016020">
    <property type="term" value="C:membrane"/>
    <property type="evidence" value="ECO:0007669"/>
    <property type="project" value="UniProtKB-SubCell"/>
</dbReference>
<organism evidence="12 13">
    <name type="scientific">Caldisphaera lagunensis (strain DSM 15908 / JCM 11604 / ANMR 0165 / IC-154)</name>
    <dbReference type="NCBI Taxonomy" id="1056495"/>
    <lineage>
        <taxon>Archaea</taxon>
        <taxon>Thermoproteota</taxon>
        <taxon>Thermoprotei</taxon>
        <taxon>Acidilobales</taxon>
        <taxon>Caldisphaeraceae</taxon>
        <taxon>Caldisphaera</taxon>
    </lineage>
</organism>
<keyword evidence="13" id="KW-1185">Reference proteome</keyword>
<dbReference type="AlphaFoldDB" id="L0A992"/>
<dbReference type="GO" id="GO:0006814">
    <property type="term" value="P:sodium ion transport"/>
    <property type="evidence" value="ECO:0007669"/>
    <property type="project" value="UniProtKB-KW"/>
</dbReference>
<evidence type="ECO:0000256" key="6">
    <source>
        <dbReference type="ARBA" id="ARBA00023053"/>
    </source>
</evidence>
<evidence type="ECO:0000256" key="4">
    <source>
        <dbReference type="ARBA" id="ARBA00022692"/>
    </source>
</evidence>
<keyword evidence="2" id="KW-0813">Transport</keyword>
<dbReference type="STRING" id="1056495.Calag_0696"/>
<keyword evidence="7" id="KW-0406">Ion transport</keyword>
<feature type="transmembrane region" description="Helical" evidence="10">
    <location>
        <begin position="274"/>
        <end position="294"/>
    </location>
</feature>
<dbReference type="InterPro" id="IPR038770">
    <property type="entry name" value="Na+/solute_symporter_sf"/>
</dbReference>
<evidence type="ECO:0000256" key="10">
    <source>
        <dbReference type="SAM" id="Phobius"/>
    </source>
</evidence>
<dbReference type="InParanoid" id="L0A992"/>
<keyword evidence="6" id="KW-0915">Sodium</keyword>
<reference evidence="13" key="1">
    <citation type="submission" date="2012-03" db="EMBL/GenBank/DDBJ databases">
        <title>Complete genome of Caldisphaera lagunensis DSM 15908.</title>
        <authorList>
            <person name="Lucas S."/>
            <person name="Copeland A."/>
            <person name="Lapidus A."/>
            <person name="Glavina del Rio T."/>
            <person name="Dalin E."/>
            <person name="Tice H."/>
            <person name="Bruce D."/>
            <person name="Goodwin L."/>
            <person name="Pitluck S."/>
            <person name="Peters L."/>
            <person name="Mikhailova N."/>
            <person name="Teshima H."/>
            <person name="Kyrpides N."/>
            <person name="Mavromatis K."/>
            <person name="Ivanova N."/>
            <person name="Brettin T."/>
            <person name="Detter J.C."/>
            <person name="Han C."/>
            <person name="Larimer F."/>
            <person name="Land M."/>
            <person name="Hauser L."/>
            <person name="Markowitz V."/>
            <person name="Cheng J.-F."/>
            <person name="Hugenholtz P."/>
            <person name="Woyke T."/>
            <person name="Wu D."/>
            <person name="Spring S."/>
            <person name="Schroeder M."/>
            <person name="Brambilla E."/>
            <person name="Klenk H.-P."/>
            <person name="Eisen J.A."/>
        </authorList>
    </citation>
    <scope>NUCLEOTIDE SEQUENCE [LARGE SCALE GENOMIC DNA]</scope>
    <source>
        <strain evidence="13">DSM 15908 / JCM 11604 / IC-154</strain>
    </source>
</reference>
<feature type="domain" description="Cation/H+ exchanger transmembrane" evidence="11">
    <location>
        <begin position="17"/>
        <end position="382"/>
    </location>
</feature>
<dbReference type="GeneID" id="14211956"/>
<feature type="transmembrane region" description="Helical" evidence="10">
    <location>
        <begin position="97"/>
        <end position="118"/>
    </location>
</feature>